<dbReference type="Gene3D" id="3.30.420.40">
    <property type="match status" value="2"/>
</dbReference>
<evidence type="ECO:0000256" key="7">
    <source>
        <dbReference type="ARBA" id="ARBA00023186"/>
    </source>
</evidence>
<dbReference type="GO" id="GO:0051082">
    <property type="term" value="F:unfolded protein binding"/>
    <property type="evidence" value="ECO:0007669"/>
    <property type="project" value="InterPro"/>
</dbReference>
<protein>
    <recommendedName>
        <fullName evidence="8">Chaperone protein DnaK</fullName>
    </recommendedName>
    <alternativeName>
        <fullName evidence="8">HSP70</fullName>
    </alternativeName>
    <alternativeName>
        <fullName evidence="8">Heat shock 70 kDa protein</fullName>
    </alternativeName>
    <alternativeName>
        <fullName evidence="8">Heat shock protein 70</fullName>
    </alternativeName>
</protein>
<evidence type="ECO:0000256" key="6">
    <source>
        <dbReference type="ARBA" id="ARBA00023016"/>
    </source>
</evidence>
<dbReference type="HAMAP" id="MF_00332">
    <property type="entry name" value="DnaK"/>
    <property type="match status" value="1"/>
</dbReference>
<keyword evidence="3 8" id="KW-0597">Phosphoprotein</keyword>
<dbReference type="RefSeq" id="WP_322877070.1">
    <property type="nucleotide sequence ID" value="NZ_JAVMIP010000002.1"/>
</dbReference>
<comment type="similarity">
    <text evidence="2 8 9">Belongs to the heat shock protein 70 family.</text>
</comment>
<organism evidence="10 11">
    <name type="scientific">Pseudocalidococcus azoricus BACA0444</name>
    <dbReference type="NCBI Taxonomy" id="2918990"/>
    <lineage>
        <taxon>Bacteria</taxon>
        <taxon>Bacillati</taxon>
        <taxon>Cyanobacteriota</taxon>
        <taxon>Cyanophyceae</taxon>
        <taxon>Acaryochloridales</taxon>
        <taxon>Thermosynechococcaceae</taxon>
        <taxon>Pseudocalidococcus</taxon>
        <taxon>Pseudocalidococcus azoricus</taxon>
    </lineage>
</organism>
<dbReference type="SUPFAM" id="SSF53067">
    <property type="entry name" value="Actin-like ATPase domain"/>
    <property type="match status" value="2"/>
</dbReference>
<evidence type="ECO:0000256" key="1">
    <source>
        <dbReference type="ARBA" id="ARBA00002290"/>
    </source>
</evidence>
<dbReference type="SUPFAM" id="SSF100934">
    <property type="entry name" value="Heat shock protein 70kD (HSP70), C-terminal subdomain"/>
    <property type="match status" value="1"/>
</dbReference>
<keyword evidence="6 8" id="KW-0346">Stress response</keyword>
<dbReference type="FunFam" id="3.30.420.40:FF:000004">
    <property type="entry name" value="Molecular chaperone DnaK"/>
    <property type="match status" value="1"/>
</dbReference>
<evidence type="ECO:0000256" key="2">
    <source>
        <dbReference type="ARBA" id="ARBA00007381"/>
    </source>
</evidence>
<dbReference type="NCBIfam" id="TIGR02350">
    <property type="entry name" value="prok_dnaK"/>
    <property type="match status" value="1"/>
</dbReference>
<keyword evidence="4 8" id="KW-0547">Nucleotide-binding</keyword>
<dbReference type="Gene3D" id="3.90.640.10">
    <property type="entry name" value="Actin, Chain A, domain 4"/>
    <property type="match status" value="1"/>
</dbReference>
<dbReference type="Gene3D" id="2.60.34.10">
    <property type="entry name" value="Substrate Binding Domain Of DNAk, Chain A, domain 1"/>
    <property type="match status" value="1"/>
</dbReference>
<dbReference type="SUPFAM" id="SSF100920">
    <property type="entry name" value="Heat shock protein 70kD (HSP70), peptide-binding domain"/>
    <property type="match status" value="1"/>
</dbReference>
<keyword evidence="7 8" id="KW-0143">Chaperone</keyword>
<dbReference type="Proteomes" id="UP001268256">
    <property type="component" value="Unassembled WGS sequence"/>
</dbReference>
<keyword evidence="5 8" id="KW-0067">ATP-binding</keyword>
<dbReference type="GO" id="GO:0005524">
    <property type="term" value="F:ATP binding"/>
    <property type="evidence" value="ECO:0007669"/>
    <property type="project" value="UniProtKB-UniRule"/>
</dbReference>
<dbReference type="NCBIfam" id="NF001413">
    <property type="entry name" value="PRK00290.1"/>
    <property type="match status" value="1"/>
</dbReference>
<dbReference type="PRINTS" id="PR00301">
    <property type="entry name" value="HEATSHOCK70"/>
</dbReference>
<sequence length="646" mass="69484">MGKVIGIDLGTTNSCVAVLEGGNPMVIPNAEGGRTTPSIVAFGKSSERLVGQLAKRQAVTNAENTVFSIKRFIGRRWDETLNERGRISYGCVQGKDNTVNVKIRDKEYTCQEISGMILQKLKQDAEAYLGETVTQAVITVPAYFSDAQRQSTKDAGAIAGLDVMRIINEPTAAALAYGIDKQDQDQVILVFDLGGGTFDVSILQLGDGVFEVKSTSGNNHLGGDNFDECILDWLLADFQAREGIDLSQDKMALQRLREASEKAKVELSGTLTTTINLPFITADETGPKHIEAELTRSKFEELVAHLVQATVEPMNQALADCGLSVEEIDRILLVGGSTRIPAIQEAVKAFAGKSPDRAINPDEAVALGAAIQGGILGKETTVKDLLLLDVTPLSLGIETLGGVFSKIIDRNTTLPTSKTQSFSTAADGQTVVEVSVYQGERPLVADNKELARFELSGIPPAPRGVPQIDVSFDIDANGIVSVSAVDRGTGRQQAITITNRGGLSSMEIERMRQEAQIYAQSDQRKKEVAELRNQADSLLYSYESTLQSNAALFTPEVKKNIERVIAGVQAAMVNPDVTPEQMKRQLEALQQALLNIGSMVYQQSASPTSSGSFPLGHDQSTQVLSDDATVISDNEGTVVTDYEAVD</sequence>
<reference evidence="11" key="1">
    <citation type="submission" date="2023-07" db="EMBL/GenBank/DDBJ databases">
        <authorList>
            <person name="Luz R."/>
            <person name="Cordeiro R."/>
            <person name="Fonseca A."/>
            <person name="Goncalves V."/>
        </authorList>
    </citation>
    <scope>NUCLEOTIDE SEQUENCE [LARGE SCALE GENOMIC DNA]</scope>
    <source>
        <strain evidence="11">BACA0444</strain>
    </source>
</reference>
<keyword evidence="11" id="KW-1185">Reference proteome</keyword>
<dbReference type="InterPro" id="IPR013126">
    <property type="entry name" value="Hsp_70_fam"/>
</dbReference>
<dbReference type="PROSITE" id="PS00329">
    <property type="entry name" value="HSP70_2"/>
    <property type="match status" value="1"/>
</dbReference>
<evidence type="ECO:0000256" key="5">
    <source>
        <dbReference type="ARBA" id="ARBA00022840"/>
    </source>
</evidence>
<dbReference type="FunFam" id="3.90.640.10:FF:000003">
    <property type="entry name" value="Molecular chaperone DnaK"/>
    <property type="match status" value="1"/>
</dbReference>
<evidence type="ECO:0000313" key="11">
    <source>
        <dbReference type="Proteomes" id="UP001268256"/>
    </source>
</evidence>
<name>A0AAE4FRN6_9CYAN</name>
<dbReference type="InterPro" id="IPR029048">
    <property type="entry name" value="HSP70_C_sf"/>
</dbReference>
<evidence type="ECO:0000256" key="8">
    <source>
        <dbReference type="HAMAP-Rule" id="MF_00332"/>
    </source>
</evidence>
<dbReference type="NCBIfam" id="NF009947">
    <property type="entry name" value="PRK13411.1"/>
    <property type="match status" value="1"/>
</dbReference>
<proteinExistence type="evidence at transcript level"/>
<evidence type="ECO:0000256" key="3">
    <source>
        <dbReference type="ARBA" id="ARBA00022553"/>
    </source>
</evidence>
<dbReference type="InterPro" id="IPR029047">
    <property type="entry name" value="HSP70_peptide-bd_sf"/>
</dbReference>
<evidence type="ECO:0000256" key="9">
    <source>
        <dbReference type="RuleBase" id="RU003322"/>
    </source>
</evidence>
<dbReference type="AlphaFoldDB" id="A0AAE4FRN6"/>
<dbReference type="PANTHER" id="PTHR19375">
    <property type="entry name" value="HEAT SHOCK PROTEIN 70KDA"/>
    <property type="match status" value="1"/>
</dbReference>
<dbReference type="CDD" id="cd10234">
    <property type="entry name" value="ASKHA_NBD_HSP70_DnaK-like"/>
    <property type="match status" value="1"/>
</dbReference>
<comment type="function">
    <text evidence="1 8">Acts as a chaperone.</text>
</comment>
<dbReference type="FunFam" id="2.60.34.10:FF:000014">
    <property type="entry name" value="Chaperone protein DnaK HSP70"/>
    <property type="match status" value="1"/>
</dbReference>
<comment type="induction">
    <text evidence="8">By stress conditions e.g. heat shock.</text>
</comment>
<dbReference type="Pfam" id="PF00012">
    <property type="entry name" value="HSP70"/>
    <property type="match status" value="1"/>
</dbReference>
<dbReference type="InterPro" id="IPR043129">
    <property type="entry name" value="ATPase_NBD"/>
</dbReference>
<dbReference type="EMBL" id="JAVMIP010000002">
    <property type="protein sequence ID" value="MDS3859765.1"/>
    <property type="molecule type" value="Genomic_DNA"/>
</dbReference>
<dbReference type="PROSITE" id="PS00297">
    <property type="entry name" value="HSP70_1"/>
    <property type="match status" value="1"/>
</dbReference>
<dbReference type="InterPro" id="IPR012725">
    <property type="entry name" value="Chaperone_DnaK"/>
</dbReference>
<evidence type="ECO:0000256" key="4">
    <source>
        <dbReference type="ARBA" id="ARBA00022741"/>
    </source>
</evidence>
<feature type="modified residue" description="Phosphothreonine; by autocatalysis" evidence="8">
    <location>
        <position position="197"/>
    </location>
</feature>
<dbReference type="PROSITE" id="PS01036">
    <property type="entry name" value="HSP70_3"/>
    <property type="match status" value="1"/>
</dbReference>
<accession>A0AAE4FRN6</accession>
<gene>
    <name evidence="8 10" type="primary">dnaK</name>
    <name evidence="10" type="ORF">RIF25_02975</name>
</gene>
<dbReference type="GO" id="GO:0140662">
    <property type="term" value="F:ATP-dependent protein folding chaperone"/>
    <property type="evidence" value="ECO:0007669"/>
    <property type="project" value="InterPro"/>
</dbReference>
<dbReference type="InterPro" id="IPR018181">
    <property type="entry name" value="Heat_shock_70_CS"/>
</dbReference>
<comment type="caution">
    <text evidence="10">The sequence shown here is derived from an EMBL/GenBank/DDBJ whole genome shotgun (WGS) entry which is preliminary data.</text>
</comment>
<evidence type="ECO:0000313" key="10">
    <source>
        <dbReference type="EMBL" id="MDS3859765.1"/>
    </source>
</evidence>
<dbReference type="Gene3D" id="1.20.1270.10">
    <property type="match status" value="1"/>
</dbReference>